<evidence type="ECO:0000313" key="1">
    <source>
        <dbReference type="EMBL" id="SMX46432.1"/>
    </source>
</evidence>
<gene>
    <name evidence="1" type="ORF">COL8621_03114</name>
</gene>
<dbReference type="OrthoDB" id="555447at2"/>
<name>A0A238KW65_9RHOB</name>
<dbReference type="EMBL" id="FXYE01000002">
    <property type="protein sequence ID" value="SMX46432.1"/>
    <property type="molecule type" value="Genomic_DNA"/>
</dbReference>
<keyword evidence="2" id="KW-1185">Reference proteome</keyword>
<dbReference type="Proteomes" id="UP000202922">
    <property type="component" value="Unassembled WGS sequence"/>
</dbReference>
<organism evidence="1 2">
    <name type="scientific">Actibacterium lipolyticum</name>
    <dbReference type="NCBI Taxonomy" id="1524263"/>
    <lineage>
        <taxon>Bacteria</taxon>
        <taxon>Pseudomonadati</taxon>
        <taxon>Pseudomonadota</taxon>
        <taxon>Alphaproteobacteria</taxon>
        <taxon>Rhodobacterales</taxon>
        <taxon>Roseobacteraceae</taxon>
        <taxon>Actibacterium</taxon>
    </lineage>
</organism>
<evidence type="ECO:0000313" key="2">
    <source>
        <dbReference type="Proteomes" id="UP000202922"/>
    </source>
</evidence>
<sequence>MTQKRILAIASGGGHWQQLMLMREAFEHQDVLYLTTLSGLPEQYDATPAKLVPDCNRNQKIATIKCAFIMLWRVLVFRPQMVISTGALPGVLALAFGKMVGAKTVWVDSVANAEEMSMSGMLARRFADLWMSQWEDVAKDAGAEFAGAVL</sequence>
<dbReference type="Pfam" id="PF08660">
    <property type="entry name" value="Alg14"/>
    <property type="match status" value="1"/>
</dbReference>
<accession>A0A238KW65</accession>
<dbReference type="InterPro" id="IPR013969">
    <property type="entry name" value="Oligosacch_biosynth_Alg14"/>
</dbReference>
<dbReference type="RefSeq" id="WP_093968166.1">
    <property type="nucleotide sequence ID" value="NZ_FXYE01000002.1"/>
</dbReference>
<reference evidence="2" key="1">
    <citation type="submission" date="2017-05" db="EMBL/GenBank/DDBJ databases">
        <authorList>
            <person name="Rodrigo-Torres L."/>
            <person name="Arahal R. D."/>
            <person name="Lucena T."/>
        </authorList>
    </citation>
    <scope>NUCLEOTIDE SEQUENCE [LARGE SCALE GENOMIC DNA]</scope>
    <source>
        <strain evidence="2">CECT 8621</strain>
    </source>
</reference>
<proteinExistence type="predicted"/>
<dbReference type="AlphaFoldDB" id="A0A238KW65"/>
<protein>
    <submittedName>
        <fullName evidence="1">Oligosaccharide biosynthesis protein Alg14 like protein</fullName>
    </submittedName>
</protein>
<dbReference type="GO" id="GO:0006488">
    <property type="term" value="P:dolichol-linked oligosaccharide biosynthetic process"/>
    <property type="evidence" value="ECO:0007669"/>
    <property type="project" value="InterPro"/>
</dbReference>
<dbReference type="Gene3D" id="3.40.50.2000">
    <property type="entry name" value="Glycogen Phosphorylase B"/>
    <property type="match status" value="1"/>
</dbReference>